<proteinExistence type="predicted"/>
<gene>
    <name evidence="1" type="ORF">RhiirA5_365992</name>
</gene>
<dbReference type="AlphaFoldDB" id="A0A2N0NZM9"/>
<feature type="non-terminal residue" evidence="1">
    <location>
        <position position="53"/>
    </location>
</feature>
<comment type="caution">
    <text evidence="1">The sequence shown here is derived from an EMBL/GenBank/DDBJ whole genome shotgun (WGS) entry which is preliminary data.</text>
</comment>
<name>A0A2N0NZM9_9GLOM</name>
<organism evidence="1 2">
    <name type="scientific">Rhizophagus irregularis</name>
    <dbReference type="NCBI Taxonomy" id="588596"/>
    <lineage>
        <taxon>Eukaryota</taxon>
        <taxon>Fungi</taxon>
        <taxon>Fungi incertae sedis</taxon>
        <taxon>Mucoromycota</taxon>
        <taxon>Glomeromycotina</taxon>
        <taxon>Glomeromycetes</taxon>
        <taxon>Glomerales</taxon>
        <taxon>Glomeraceae</taxon>
        <taxon>Rhizophagus</taxon>
    </lineage>
</organism>
<reference evidence="1 2" key="2">
    <citation type="submission" date="2017-09" db="EMBL/GenBank/DDBJ databases">
        <title>Extensive intraspecific genome diversity in a model arbuscular mycorrhizal fungus.</title>
        <authorList>
            <person name="Chen E.C."/>
            <person name="Morin E."/>
            <person name="Beaudet D."/>
            <person name="Noel J."/>
            <person name="Ndikumana S."/>
            <person name="Charron P."/>
            <person name="St-Onge C."/>
            <person name="Giorgi J."/>
            <person name="Grigoriev I.V."/>
            <person name="Roux C."/>
            <person name="Martin F.M."/>
            <person name="Corradi N."/>
        </authorList>
    </citation>
    <scope>NUCLEOTIDE SEQUENCE [LARGE SCALE GENOMIC DNA]</scope>
    <source>
        <strain evidence="1 2">A5</strain>
    </source>
</reference>
<protein>
    <submittedName>
        <fullName evidence="1">Uncharacterized protein</fullName>
    </submittedName>
</protein>
<dbReference type="Proteomes" id="UP000232722">
    <property type="component" value="Unassembled WGS sequence"/>
</dbReference>
<dbReference type="EMBL" id="LLXJ01002004">
    <property type="protein sequence ID" value="PKC00007.1"/>
    <property type="molecule type" value="Genomic_DNA"/>
</dbReference>
<reference evidence="1 2" key="1">
    <citation type="submission" date="2016-04" db="EMBL/GenBank/DDBJ databases">
        <title>Genome analyses suggest a sexual origin of heterokaryosis in a supposedly ancient asexual fungus.</title>
        <authorList>
            <person name="Ropars J."/>
            <person name="Sedzielewska K."/>
            <person name="Noel J."/>
            <person name="Charron P."/>
            <person name="Farinelli L."/>
            <person name="Marton T."/>
            <person name="Kruger M."/>
            <person name="Pelin A."/>
            <person name="Brachmann A."/>
            <person name="Corradi N."/>
        </authorList>
    </citation>
    <scope>NUCLEOTIDE SEQUENCE [LARGE SCALE GENOMIC DNA]</scope>
    <source>
        <strain evidence="1 2">A5</strain>
    </source>
</reference>
<evidence type="ECO:0000313" key="2">
    <source>
        <dbReference type="Proteomes" id="UP000232722"/>
    </source>
</evidence>
<evidence type="ECO:0000313" key="1">
    <source>
        <dbReference type="EMBL" id="PKC00007.1"/>
    </source>
</evidence>
<sequence length="53" mass="5675">MNKILIAFGIRKSEPLVTLQISNLTTIPVWSSFICGQGFSGATAQILKRGIPG</sequence>
<accession>A0A2N0NZM9</accession>